<dbReference type="InterPro" id="IPR029032">
    <property type="entry name" value="AhpD-like"/>
</dbReference>
<feature type="domain" description="Carboxymuconolactone decarboxylase-like" evidence="1">
    <location>
        <begin position="31"/>
        <end position="101"/>
    </location>
</feature>
<accession>A0ABP8I103</accession>
<dbReference type="Proteomes" id="UP001500975">
    <property type="component" value="Unassembled WGS sequence"/>
</dbReference>
<evidence type="ECO:0000313" key="3">
    <source>
        <dbReference type="Proteomes" id="UP001500975"/>
    </source>
</evidence>
<dbReference type="PANTHER" id="PTHR33930:SF2">
    <property type="entry name" value="BLR3452 PROTEIN"/>
    <property type="match status" value="1"/>
</dbReference>
<dbReference type="PANTHER" id="PTHR33930">
    <property type="entry name" value="ALKYL HYDROPEROXIDE REDUCTASE AHPD"/>
    <property type="match status" value="1"/>
</dbReference>
<gene>
    <name evidence="2" type="ORF">GCM10023165_35380</name>
</gene>
<evidence type="ECO:0000313" key="2">
    <source>
        <dbReference type="EMBL" id="GAA4349016.1"/>
    </source>
</evidence>
<dbReference type="InterPro" id="IPR003779">
    <property type="entry name" value="CMD-like"/>
</dbReference>
<keyword evidence="3" id="KW-1185">Reference proteome</keyword>
<name>A0ABP8I103_9BURK</name>
<reference evidence="3" key="1">
    <citation type="journal article" date="2019" name="Int. J. Syst. Evol. Microbiol.">
        <title>The Global Catalogue of Microorganisms (GCM) 10K type strain sequencing project: providing services to taxonomists for standard genome sequencing and annotation.</title>
        <authorList>
            <consortium name="The Broad Institute Genomics Platform"/>
            <consortium name="The Broad Institute Genome Sequencing Center for Infectious Disease"/>
            <person name="Wu L."/>
            <person name="Ma J."/>
        </authorList>
    </citation>
    <scope>NUCLEOTIDE SEQUENCE [LARGE SCALE GENOMIC DNA]</scope>
    <source>
        <strain evidence="3">JCM 17804</strain>
    </source>
</reference>
<dbReference type="EMBL" id="BAABGJ010000058">
    <property type="protein sequence ID" value="GAA4349016.1"/>
    <property type="molecule type" value="Genomic_DNA"/>
</dbReference>
<dbReference type="Gene3D" id="1.20.1290.10">
    <property type="entry name" value="AhpD-like"/>
    <property type="match status" value="1"/>
</dbReference>
<comment type="caution">
    <text evidence="2">The sequence shown here is derived from an EMBL/GenBank/DDBJ whole genome shotgun (WGS) entry which is preliminary data.</text>
</comment>
<evidence type="ECO:0000259" key="1">
    <source>
        <dbReference type="Pfam" id="PF02627"/>
    </source>
</evidence>
<sequence>MKEQIPTPNCEDHIARGDWNPLWDQLRELDPQFMEAYLAFRSVPHKTGPLPQKTKELIMIAINAATTHLYGPGVRRHMKNALRAGATRDEILETIQLTTVMGIHSCNLAVPILMEEVASFENEQAALP</sequence>
<dbReference type="RefSeq" id="WP_345539559.1">
    <property type="nucleotide sequence ID" value="NZ_BAABGJ010000058.1"/>
</dbReference>
<protein>
    <recommendedName>
        <fullName evidence="1">Carboxymuconolactone decarboxylase-like domain-containing protein</fullName>
    </recommendedName>
</protein>
<dbReference type="Pfam" id="PF02627">
    <property type="entry name" value="CMD"/>
    <property type="match status" value="1"/>
</dbReference>
<organism evidence="2 3">
    <name type="scientific">Variovorax defluvii</name>
    <dbReference type="NCBI Taxonomy" id="913761"/>
    <lineage>
        <taxon>Bacteria</taxon>
        <taxon>Pseudomonadati</taxon>
        <taxon>Pseudomonadota</taxon>
        <taxon>Betaproteobacteria</taxon>
        <taxon>Burkholderiales</taxon>
        <taxon>Comamonadaceae</taxon>
        <taxon>Variovorax</taxon>
    </lineage>
</organism>
<dbReference type="SUPFAM" id="SSF69118">
    <property type="entry name" value="AhpD-like"/>
    <property type="match status" value="1"/>
</dbReference>
<proteinExistence type="predicted"/>